<dbReference type="InterPro" id="IPR034660">
    <property type="entry name" value="DinB/YfiT-like"/>
</dbReference>
<comment type="caution">
    <text evidence="2">The sequence shown here is derived from an EMBL/GenBank/DDBJ whole genome shotgun (WGS) entry which is preliminary data.</text>
</comment>
<evidence type="ECO:0000313" key="3">
    <source>
        <dbReference type="Proteomes" id="UP000469125"/>
    </source>
</evidence>
<evidence type="ECO:0000313" key="2">
    <source>
        <dbReference type="EMBL" id="MUK87992.1"/>
    </source>
</evidence>
<accession>A0A6N8FE92</accession>
<protein>
    <submittedName>
        <fullName evidence="2">DinB family protein</fullName>
    </submittedName>
</protein>
<sequence>MNNNKQKIINHYEESLRWVKSLGNVTEEQWRRQIGKGKWTVAEVIGHLIPWDEFVLNKRIRFFFKQTDLPKGPQVHEVNNRAAIESQKRSKEETIEYFVRMRKQLIEEIQQVADELWLEELIIGTTTLTLFDYFSGLVQHDEHHFQQIKAVV</sequence>
<organism evidence="2 3">
    <name type="scientific">Ornithinibacillus caprae</name>
    <dbReference type="NCBI Taxonomy" id="2678566"/>
    <lineage>
        <taxon>Bacteria</taxon>
        <taxon>Bacillati</taxon>
        <taxon>Bacillota</taxon>
        <taxon>Bacilli</taxon>
        <taxon>Bacillales</taxon>
        <taxon>Bacillaceae</taxon>
        <taxon>Ornithinibacillus</taxon>
    </lineage>
</organism>
<dbReference type="RefSeq" id="WP_155667979.1">
    <property type="nucleotide sequence ID" value="NZ_WOCA01000003.1"/>
</dbReference>
<dbReference type="EMBL" id="WOCA01000003">
    <property type="protein sequence ID" value="MUK87992.1"/>
    <property type="molecule type" value="Genomic_DNA"/>
</dbReference>
<feature type="domain" description="DinB-like" evidence="1">
    <location>
        <begin position="19"/>
        <end position="148"/>
    </location>
</feature>
<gene>
    <name evidence="2" type="ORF">GMD78_06215</name>
</gene>
<keyword evidence="3" id="KW-1185">Reference proteome</keyword>
<evidence type="ECO:0000259" key="1">
    <source>
        <dbReference type="Pfam" id="PF12867"/>
    </source>
</evidence>
<dbReference type="Gene3D" id="1.20.120.450">
    <property type="entry name" value="dinb family like domain"/>
    <property type="match status" value="1"/>
</dbReference>
<dbReference type="InterPro" id="IPR024775">
    <property type="entry name" value="DinB-like"/>
</dbReference>
<dbReference type="Pfam" id="PF12867">
    <property type="entry name" value="DinB_2"/>
    <property type="match status" value="1"/>
</dbReference>
<dbReference type="AlphaFoldDB" id="A0A6N8FE92"/>
<dbReference type="Proteomes" id="UP000469125">
    <property type="component" value="Unassembled WGS sequence"/>
</dbReference>
<dbReference type="SUPFAM" id="SSF109854">
    <property type="entry name" value="DinB/YfiT-like putative metalloenzymes"/>
    <property type="match status" value="1"/>
</dbReference>
<proteinExistence type="predicted"/>
<name>A0A6N8FE92_9BACI</name>
<reference evidence="2 3" key="1">
    <citation type="submission" date="2019-11" db="EMBL/GenBank/DDBJ databases">
        <authorList>
            <person name="Li X."/>
        </authorList>
    </citation>
    <scope>NUCLEOTIDE SEQUENCE [LARGE SCALE GENOMIC DNA]</scope>
    <source>
        <strain evidence="2 3">L9</strain>
    </source>
</reference>